<proteinExistence type="predicted"/>
<reference evidence="2 3" key="1">
    <citation type="submission" date="2019-12" db="EMBL/GenBank/DDBJ databases">
        <title>Halocatena pleomorpha gen. nov. sp. nov., an extremely halophilic archaeon of family Halobacteriaceae isolated from saltpan soil.</title>
        <authorList>
            <person name="Pal Y."/>
            <person name="Verma A."/>
            <person name="Krishnamurthi S."/>
            <person name="Kumar P."/>
        </authorList>
    </citation>
    <scope>NUCLEOTIDE SEQUENCE [LARGE SCALE GENOMIC DNA]</scope>
    <source>
        <strain evidence="2 3">JCM 16495</strain>
    </source>
</reference>
<dbReference type="RefSeq" id="WP_158203379.1">
    <property type="nucleotide sequence ID" value="NZ_WSZK01000009.1"/>
</dbReference>
<name>A0A6B0GJS2_9EURY</name>
<keyword evidence="1" id="KW-0812">Transmembrane</keyword>
<dbReference type="EMBL" id="WSZK01000009">
    <property type="protein sequence ID" value="MWG33649.1"/>
    <property type="molecule type" value="Genomic_DNA"/>
</dbReference>
<accession>A0A6B0GJS2</accession>
<dbReference type="AlphaFoldDB" id="A0A6B0GJS2"/>
<keyword evidence="1" id="KW-0472">Membrane</keyword>
<gene>
    <name evidence="2" type="ORF">GQS65_03940</name>
</gene>
<feature type="transmembrane region" description="Helical" evidence="1">
    <location>
        <begin position="45"/>
        <end position="63"/>
    </location>
</feature>
<evidence type="ECO:0000256" key="1">
    <source>
        <dbReference type="SAM" id="Phobius"/>
    </source>
</evidence>
<feature type="transmembrane region" description="Helical" evidence="1">
    <location>
        <begin position="21"/>
        <end position="39"/>
    </location>
</feature>
<evidence type="ECO:0000313" key="3">
    <source>
        <dbReference type="Proteomes" id="UP000451471"/>
    </source>
</evidence>
<evidence type="ECO:0000313" key="2">
    <source>
        <dbReference type="EMBL" id="MWG33649.1"/>
    </source>
</evidence>
<comment type="caution">
    <text evidence="2">The sequence shown here is derived from an EMBL/GenBank/DDBJ whole genome shotgun (WGS) entry which is preliminary data.</text>
</comment>
<keyword evidence="3" id="KW-1185">Reference proteome</keyword>
<organism evidence="2 3">
    <name type="scientific">Halomarina oriensis</name>
    <dbReference type="NCBI Taxonomy" id="671145"/>
    <lineage>
        <taxon>Archaea</taxon>
        <taxon>Methanobacteriati</taxon>
        <taxon>Methanobacteriota</taxon>
        <taxon>Stenosarchaea group</taxon>
        <taxon>Halobacteria</taxon>
        <taxon>Halobacteriales</taxon>
        <taxon>Natronomonadaceae</taxon>
        <taxon>Halomarina</taxon>
    </lineage>
</organism>
<protein>
    <submittedName>
        <fullName evidence="2">Uncharacterized protein</fullName>
    </submittedName>
</protein>
<dbReference type="Proteomes" id="UP000451471">
    <property type="component" value="Unassembled WGS sequence"/>
</dbReference>
<keyword evidence="1" id="KW-1133">Transmembrane helix</keyword>
<sequence length="96" mass="10347">MSRHPRFDGWTDSRTPCDSQSLVATFALAAFVPVAFWAMEFPTTAALVGAFLVALALSARYAVSAAAHRMDGRTAAIRVPGLDTQVEVRLAARPNR</sequence>